<accession>A0A1G8H0Z5</accession>
<dbReference type="Gene3D" id="3.40.50.2000">
    <property type="entry name" value="Glycogen Phosphorylase B"/>
    <property type="match status" value="2"/>
</dbReference>
<organism evidence="3 4">
    <name type="scientific">Desulfosporosinus hippei DSM 8344</name>
    <dbReference type="NCBI Taxonomy" id="1121419"/>
    <lineage>
        <taxon>Bacteria</taxon>
        <taxon>Bacillati</taxon>
        <taxon>Bacillota</taxon>
        <taxon>Clostridia</taxon>
        <taxon>Eubacteriales</taxon>
        <taxon>Desulfitobacteriaceae</taxon>
        <taxon>Desulfosporosinus</taxon>
    </lineage>
</organism>
<sequence length="379" mass="42577">MAKNNKKVAFLAKEYRHLEAFHLPFMKLLQTKGYAVHAYAAPDDSKANIAAEGFLCHDTPFHRNPFKLSYLRVLRELVKSFKQEDFSLVHVNTPVAGVLGRIAAQRARVRRVIYTAHGFHFYSGAPLINWVIYYPIERLMARFTDFLITINREDFARARQFPVRKEVVNIPGVGVDVEKLNPYKRFENRTGFRETLGIGAKDFVIVCVAELTSNKNHRQLIDAVGKLVKRSNQVQCLFVGTGDNEEFLKELVCRKGLKGTIRFLGFRQDVPEILAASDVLVLLSKREGLPKALMEGMASGKPIVATEIRGNRDLIVHGENGILVPIGDVKSTVAALQELAGDADHQKTMGSKNLETIKRYSLDQISARLELLYDKALSG</sequence>
<dbReference type="RefSeq" id="WP_092334952.1">
    <property type="nucleotide sequence ID" value="NZ_FNCP01000024.1"/>
</dbReference>
<name>A0A1G8H0Z5_9FIRM</name>
<proteinExistence type="predicted"/>
<evidence type="ECO:0000259" key="2">
    <source>
        <dbReference type="Pfam" id="PF13477"/>
    </source>
</evidence>
<dbReference type="AlphaFoldDB" id="A0A1G8H0Z5"/>
<evidence type="ECO:0000313" key="4">
    <source>
        <dbReference type="Proteomes" id="UP000198656"/>
    </source>
</evidence>
<keyword evidence="4" id="KW-1185">Reference proteome</keyword>
<dbReference type="SUPFAM" id="SSF53756">
    <property type="entry name" value="UDP-Glycosyltransferase/glycogen phosphorylase"/>
    <property type="match status" value="1"/>
</dbReference>
<dbReference type="Pfam" id="PF00534">
    <property type="entry name" value="Glycos_transf_1"/>
    <property type="match status" value="1"/>
</dbReference>
<dbReference type="InterPro" id="IPR028098">
    <property type="entry name" value="Glyco_trans_4-like_N"/>
</dbReference>
<dbReference type="STRING" id="1121419.SAMN05443529_12414"/>
<dbReference type="EMBL" id="FNCP01000024">
    <property type="protein sequence ID" value="SDI00317.1"/>
    <property type="molecule type" value="Genomic_DNA"/>
</dbReference>
<dbReference type="PANTHER" id="PTHR12526">
    <property type="entry name" value="GLYCOSYLTRANSFERASE"/>
    <property type="match status" value="1"/>
</dbReference>
<protein>
    <submittedName>
        <fullName evidence="3">Glycosyltransferase involved in cell wall bisynthesis</fullName>
    </submittedName>
</protein>
<dbReference type="PANTHER" id="PTHR12526:SF630">
    <property type="entry name" value="GLYCOSYLTRANSFERASE"/>
    <property type="match status" value="1"/>
</dbReference>
<feature type="domain" description="Glycosyltransferase subfamily 4-like N-terminal" evidence="2">
    <location>
        <begin position="7"/>
        <end position="151"/>
    </location>
</feature>
<dbReference type="CDD" id="cd03808">
    <property type="entry name" value="GT4_CapM-like"/>
    <property type="match status" value="1"/>
</dbReference>
<dbReference type="OrthoDB" id="9806653at2"/>
<dbReference type="Pfam" id="PF13477">
    <property type="entry name" value="Glyco_trans_4_2"/>
    <property type="match status" value="1"/>
</dbReference>
<keyword evidence="3" id="KW-0808">Transferase</keyword>
<gene>
    <name evidence="3" type="ORF">SAMN05443529_12414</name>
</gene>
<feature type="domain" description="Glycosyl transferase family 1" evidence="1">
    <location>
        <begin position="192"/>
        <end position="352"/>
    </location>
</feature>
<evidence type="ECO:0000313" key="3">
    <source>
        <dbReference type="EMBL" id="SDI00317.1"/>
    </source>
</evidence>
<dbReference type="GO" id="GO:0016757">
    <property type="term" value="F:glycosyltransferase activity"/>
    <property type="evidence" value="ECO:0007669"/>
    <property type="project" value="InterPro"/>
</dbReference>
<reference evidence="4" key="1">
    <citation type="submission" date="2016-10" db="EMBL/GenBank/DDBJ databases">
        <authorList>
            <person name="Varghese N."/>
            <person name="Submissions S."/>
        </authorList>
    </citation>
    <scope>NUCLEOTIDE SEQUENCE [LARGE SCALE GENOMIC DNA]</scope>
    <source>
        <strain evidence="4">DSM 8344</strain>
    </source>
</reference>
<dbReference type="InterPro" id="IPR001296">
    <property type="entry name" value="Glyco_trans_1"/>
</dbReference>
<dbReference type="Proteomes" id="UP000198656">
    <property type="component" value="Unassembled WGS sequence"/>
</dbReference>
<evidence type="ECO:0000259" key="1">
    <source>
        <dbReference type="Pfam" id="PF00534"/>
    </source>
</evidence>